<accession>A0A9P5Y913</accession>
<comment type="caution">
    <text evidence="2">The sequence shown here is derived from an EMBL/GenBank/DDBJ whole genome shotgun (WGS) entry which is preliminary data.</text>
</comment>
<evidence type="ECO:0000313" key="3">
    <source>
        <dbReference type="Proteomes" id="UP000807353"/>
    </source>
</evidence>
<dbReference type="OrthoDB" id="2920287at2759"/>
<dbReference type="AlphaFoldDB" id="A0A9P5Y913"/>
<dbReference type="InterPro" id="IPR046528">
    <property type="entry name" value="DUF6593"/>
</dbReference>
<name>A0A9P5Y913_9AGAR</name>
<dbReference type="Proteomes" id="UP000807353">
    <property type="component" value="Unassembled WGS sequence"/>
</dbReference>
<organism evidence="2 3">
    <name type="scientific">Collybia nuda</name>
    <dbReference type="NCBI Taxonomy" id="64659"/>
    <lineage>
        <taxon>Eukaryota</taxon>
        <taxon>Fungi</taxon>
        <taxon>Dikarya</taxon>
        <taxon>Basidiomycota</taxon>
        <taxon>Agaricomycotina</taxon>
        <taxon>Agaricomycetes</taxon>
        <taxon>Agaricomycetidae</taxon>
        <taxon>Agaricales</taxon>
        <taxon>Tricholomatineae</taxon>
        <taxon>Clitocybaceae</taxon>
        <taxon>Collybia</taxon>
    </lineage>
</organism>
<proteinExistence type="predicted"/>
<evidence type="ECO:0000313" key="2">
    <source>
        <dbReference type="EMBL" id="KAF9464006.1"/>
    </source>
</evidence>
<sequence length="178" mass="20090">MSSLTFSHIDIINTTLVPSSQQPDSSSVTYRTKSIIGFRGRKTTTLSVVDGESEKVVGGIDWRDKSFVINGKEWQLSVLKSKPTGLYKTSLRIWDWGGQSYKIRLGNKQWTATSTTRLTPVVTFNQYQSNIFKANQPASIHFAPGMPEIDKIFFIFVMLYSEIRMQDESADGHLNPDC</sequence>
<evidence type="ECO:0000259" key="1">
    <source>
        <dbReference type="Pfam" id="PF20236"/>
    </source>
</evidence>
<protein>
    <recommendedName>
        <fullName evidence="1">DUF6593 domain-containing protein</fullName>
    </recommendedName>
</protein>
<reference evidence="2" key="1">
    <citation type="submission" date="2020-11" db="EMBL/GenBank/DDBJ databases">
        <authorList>
            <consortium name="DOE Joint Genome Institute"/>
            <person name="Ahrendt S."/>
            <person name="Riley R."/>
            <person name="Andreopoulos W."/>
            <person name="Labutti K."/>
            <person name="Pangilinan J."/>
            <person name="Ruiz-Duenas F.J."/>
            <person name="Barrasa J.M."/>
            <person name="Sanchez-Garcia M."/>
            <person name="Camarero S."/>
            <person name="Miyauchi S."/>
            <person name="Serrano A."/>
            <person name="Linde D."/>
            <person name="Babiker R."/>
            <person name="Drula E."/>
            <person name="Ayuso-Fernandez I."/>
            <person name="Pacheco R."/>
            <person name="Padilla G."/>
            <person name="Ferreira P."/>
            <person name="Barriuso J."/>
            <person name="Kellner H."/>
            <person name="Castanera R."/>
            <person name="Alfaro M."/>
            <person name="Ramirez L."/>
            <person name="Pisabarro A.G."/>
            <person name="Kuo A."/>
            <person name="Tritt A."/>
            <person name="Lipzen A."/>
            <person name="He G."/>
            <person name="Yan M."/>
            <person name="Ng V."/>
            <person name="Cullen D."/>
            <person name="Martin F."/>
            <person name="Rosso M.-N."/>
            <person name="Henrissat B."/>
            <person name="Hibbett D."/>
            <person name="Martinez A.T."/>
            <person name="Grigoriev I.V."/>
        </authorList>
    </citation>
    <scope>NUCLEOTIDE SEQUENCE</scope>
    <source>
        <strain evidence="2">CBS 247.69</strain>
    </source>
</reference>
<dbReference type="EMBL" id="MU150257">
    <property type="protein sequence ID" value="KAF9464006.1"/>
    <property type="molecule type" value="Genomic_DNA"/>
</dbReference>
<gene>
    <name evidence="2" type="ORF">BDZ94DRAFT_1257363</name>
</gene>
<keyword evidence="3" id="KW-1185">Reference proteome</keyword>
<feature type="domain" description="DUF6593" evidence="1">
    <location>
        <begin position="11"/>
        <end position="160"/>
    </location>
</feature>
<dbReference type="Pfam" id="PF20236">
    <property type="entry name" value="DUF6593"/>
    <property type="match status" value="1"/>
</dbReference>